<dbReference type="AlphaFoldDB" id="A0A399SVE3"/>
<feature type="domain" description="Pvc16 N-terminal" evidence="1">
    <location>
        <begin position="6"/>
        <end position="187"/>
    </location>
</feature>
<sequence>MIYETLQILKEQLEKYFDEVGLNVSLILDNVALWESGSKDADKLDGKVILTLLNIEEEVTMKNIAVTRVVNNKTEYRNPPVNLNIYLLVSANCNSYDYSLRSVSRTIEFFQGKRIFTSSNTIYNRANVSFDVLDYFKFIVDLYTPGFEVVNHIWGTLGGRQLPSVLYKIQILQIDRDKKLSTGEVITHIGGTLENLQ</sequence>
<evidence type="ECO:0000313" key="3">
    <source>
        <dbReference type="Proteomes" id="UP000265926"/>
    </source>
</evidence>
<proteinExistence type="predicted"/>
<dbReference type="EMBL" id="QWGR01000012">
    <property type="protein sequence ID" value="RIJ46694.1"/>
    <property type="molecule type" value="Genomic_DNA"/>
</dbReference>
<comment type="caution">
    <text evidence="2">The sequence shown here is derived from an EMBL/GenBank/DDBJ whole genome shotgun (WGS) entry which is preliminary data.</text>
</comment>
<dbReference type="Pfam" id="PF14065">
    <property type="entry name" value="Pvc16_N"/>
    <property type="match status" value="1"/>
</dbReference>
<accession>A0A399SVE3</accession>
<dbReference type="InterPro" id="IPR025351">
    <property type="entry name" value="Pvc16_N"/>
</dbReference>
<dbReference type="RefSeq" id="WP_119439240.1">
    <property type="nucleotide sequence ID" value="NZ_QWGR01000012.1"/>
</dbReference>
<protein>
    <submittedName>
        <fullName evidence="2">DUF4255 domain-containing protein</fullName>
    </submittedName>
</protein>
<dbReference type="Proteomes" id="UP000265926">
    <property type="component" value="Unassembled WGS sequence"/>
</dbReference>
<reference evidence="2 3" key="1">
    <citation type="submission" date="2018-08" db="EMBL/GenBank/DDBJ databases">
        <title>Pallidiluteibacterium maritimus gen. nov., sp. nov., isolated from coastal sediment.</title>
        <authorList>
            <person name="Zhou L.Y."/>
        </authorList>
    </citation>
    <scope>NUCLEOTIDE SEQUENCE [LARGE SCALE GENOMIC DNA]</scope>
    <source>
        <strain evidence="2 3">XSD2</strain>
    </source>
</reference>
<name>A0A399SVE3_9BACT</name>
<evidence type="ECO:0000313" key="2">
    <source>
        <dbReference type="EMBL" id="RIJ46694.1"/>
    </source>
</evidence>
<gene>
    <name evidence="2" type="ORF">D1614_17320</name>
</gene>
<evidence type="ECO:0000259" key="1">
    <source>
        <dbReference type="Pfam" id="PF14065"/>
    </source>
</evidence>
<dbReference type="OrthoDB" id="7560784at2"/>
<organism evidence="2 3">
    <name type="scientific">Maribellus luteus</name>
    <dbReference type="NCBI Taxonomy" id="2305463"/>
    <lineage>
        <taxon>Bacteria</taxon>
        <taxon>Pseudomonadati</taxon>
        <taxon>Bacteroidota</taxon>
        <taxon>Bacteroidia</taxon>
        <taxon>Marinilabiliales</taxon>
        <taxon>Prolixibacteraceae</taxon>
        <taxon>Maribellus</taxon>
    </lineage>
</organism>
<keyword evidence="3" id="KW-1185">Reference proteome</keyword>